<gene>
    <name evidence="3" type="ORF">KP509_35G054700</name>
</gene>
<evidence type="ECO:0000259" key="2">
    <source>
        <dbReference type="SMART" id="SM01227"/>
    </source>
</evidence>
<protein>
    <recommendedName>
        <fullName evidence="2">GCK domain-containing protein</fullName>
    </recommendedName>
</protein>
<reference evidence="3" key="1">
    <citation type="submission" date="2021-08" db="EMBL/GenBank/DDBJ databases">
        <title>WGS assembly of Ceratopteris richardii.</title>
        <authorList>
            <person name="Marchant D.B."/>
            <person name="Chen G."/>
            <person name="Jenkins J."/>
            <person name="Shu S."/>
            <person name="Leebens-Mack J."/>
            <person name="Grimwood J."/>
            <person name="Schmutz J."/>
            <person name="Soltis P."/>
            <person name="Soltis D."/>
            <person name="Chen Z.-H."/>
        </authorList>
    </citation>
    <scope>NUCLEOTIDE SEQUENCE</scope>
    <source>
        <strain evidence="3">Whitten #5841</strain>
        <tissue evidence="3">Leaf</tissue>
    </source>
</reference>
<dbReference type="InterPro" id="IPR012891">
    <property type="entry name" value="GCK_dom"/>
</dbReference>
<name>A0A8T2QHS8_CERRI</name>
<feature type="compositionally biased region" description="Gly residues" evidence="1">
    <location>
        <begin position="50"/>
        <end position="64"/>
    </location>
</feature>
<feature type="compositionally biased region" description="Low complexity" evidence="1">
    <location>
        <begin position="165"/>
        <end position="174"/>
    </location>
</feature>
<evidence type="ECO:0000256" key="1">
    <source>
        <dbReference type="SAM" id="MobiDB-lite"/>
    </source>
</evidence>
<dbReference type="SMART" id="SM01227">
    <property type="entry name" value="GCK"/>
    <property type="match status" value="1"/>
</dbReference>
<feature type="region of interest" description="Disordered" evidence="1">
    <location>
        <begin position="1"/>
        <end position="92"/>
    </location>
</feature>
<dbReference type="Pfam" id="PF07802">
    <property type="entry name" value="GCK"/>
    <property type="match status" value="1"/>
</dbReference>
<dbReference type="OrthoDB" id="2148418at2759"/>
<dbReference type="EMBL" id="CM035440">
    <property type="protein sequence ID" value="KAH7282973.1"/>
    <property type="molecule type" value="Genomic_DNA"/>
</dbReference>
<dbReference type="PANTHER" id="PTHR34357">
    <property type="entry name" value="F7A19.14 PROTEIN-RELATED"/>
    <property type="match status" value="1"/>
</dbReference>
<evidence type="ECO:0000313" key="4">
    <source>
        <dbReference type="Proteomes" id="UP000825935"/>
    </source>
</evidence>
<feature type="compositionally biased region" description="Acidic residues" evidence="1">
    <location>
        <begin position="75"/>
        <end position="92"/>
    </location>
</feature>
<organism evidence="3 4">
    <name type="scientific">Ceratopteris richardii</name>
    <name type="common">Triangle waterfern</name>
    <dbReference type="NCBI Taxonomy" id="49495"/>
    <lineage>
        <taxon>Eukaryota</taxon>
        <taxon>Viridiplantae</taxon>
        <taxon>Streptophyta</taxon>
        <taxon>Embryophyta</taxon>
        <taxon>Tracheophyta</taxon>
        <taxon>Polypodiopsida</taxon>
        <taxon>Polypodiidae</taxon>
        <taxon>Polypodiales</taxon>
        <taxon>Pteridineae</taxon>
        <taxon>Pteridaceae</taxon>
        <taxon>Parkerioideae</taxon>
        <taxon>Ceratopteris</taxon>
    </lineage>
</organism>
<dbReference type="PANTHER" id="PTHR34357:SF2">
    <property type="entry name" value="F26F24.3-RELATED"/>
    <property type="match status" value="1"/>
</dbReference>
<feature type="domain" description="GCK" evidence="2">
    <location>
        <begin position="92"/>
        <end position="166"/>
    </location>
</feature>
<feature type="region of interest" description="Disordered" evidence="1">
    <location>
        <begin position="159"/>
        <end position="213"/>
    </location>
</feature>
<sequence length="213" mass="22528">MADSIPSKVPDGQSEDEVRGAAPSGSEFDTQLVGSSDGSEGDGGRVAESSGGGDQGAEAGGSSGNGSDDVKGGQDSEESGELEVGEEEEESGECGFCLFMKSGPCRDSFIEWEECVEQAEKDKEDMVEKCHKVTFLLKECMEKYSDYYEPVLQAERAMNDEAEAEAAASVAVSDQDSEERESTFENPSSSEDVGQLAERVDSVLLSSEGPPSE</sequence>
<dbReference type="AlphaFoldDB" id="A0A8T2QHS8"/>
<accession>A0A8T2QHS8</accession>
<proteinExistence type="predicted"/>
<dbReference type="OMA" id="GRAPEHH"/>
<evidence type="ECO:0000313" key="3">
    <source>
        <dbReference type="EMBL" id="KAH7282973.1"/>
    </source>
</evidence>
<dbReference type="Gene3D" id="1.10.287.2900">
    <property type="match status" value="1"/>
</dbReference>
<keyword evidence="4" id="KW-1185">Reference proteome</keyword>
<comment type="caution">
    <text evidence="3">The sequence shown here is derived from an EMBL/GenBank/DDBJ whole genome shotgun (WGS) entry which is preliminary data.</text>
</comment>
<dbReference type="Proteomes" id="UP000825935">
    <property type="component" value="Chromosome 35"/>
</dbReference>